<feature type="compositionally biased region" description="Basic and acidic residues" evidence="1">
    <location>
        <begin position="7"/>
        <end position="18"/>
    </location>
</feature>
<dbReference type="AlphaFoldDB" id="A0A176WFW6"/>
<keyword evidence="3" id="KW-1185">Reference proteome</keyword>
<comment type="caution">
    <text evidence="2">The sequence shown here is derived from an EMBL/GenBank/DDBJ whole genome shotgun (WGS) entry which is preliminary data.</text>
</comment>
<name>A0A176WFW6_MARPO</name>
<dbReference type="EMBL" id="LVLJ01001060">
    <property type="protein sequence ID" value="OAE31523.1"/>
    <property type="molecule type" value="Genomic_DNA"/>
</dbReference>
<proteinExistence type="predicted"/>
<reference evidence="2" key="1">
    <citation type="submission" date="2016-03" db="EMBL/GenBank/DDBJ databases">
        <title>Mechanisms controlling the formation of the plant cell surface in tip-growing cells are functionally conserved among land plants.</title>
        <authorList>
            <person name="Honkanen S."/>
            <person name="Jones V.A."/>
            <person name="Morieri G."/>
            <person name="Champion C."/>
            <person name="Hetherington A.J."/>
            <person name="Kelly S."/>
            <person name="Saint-Marcoux D."/>
            <person name="Proust H."/>
            <person name="Prescott H."/>
            <person name="Dolan L."/>
        </authorList>
    </citation>
    <scope>NUCLEOTIDE SEQUENCE [LARGE SCALE GENOMIC DNA]</scope>
    <source>
        <tissue evidence="2">Whole gametophyte</tissue>
    </source>
</reference>
<feature type="region of interest" description="Disordered" evidence="1">
    <location>
        <begin position="1"/>
        <end position="50"/>
    </location>
</feature>
<evidence type="ECO:0000313" key="3">
    <source>
        <dbReference type="Proteomes" id="UP000077202"/>
    </source>
</evidence>
<evidence type="ECO:0000256" key="1">
    <source>
        <dbReference type="SAM" id="MobiDB-lite"/>
    </source>
</evidence>
<organism evidence="2 3">
    <name type="scientific">Marchantia polymorpha subsp. ruderalis</name>
    <dbReference type="NCBI Taxonomy" id="1480154"/>
    <lineage>
        <taxon>Eukaryota</taxon>
        <taxon>Viridiplantae</taxon>
        <taxon>Streptophyta</taxon>
        <taxon>Embryophyta</taxon>
        <taxon>Marchantiophyta</taxon>
        <taxon>Marchantiopsida</taxon>
        <taxon>Marchantiidae</taxon>
        <taxon>Marchantiales</taxon>
        <taxon>Marchantiaceae</taxon>
        <taxon>Marchantia</taxon>
    </lineage>
</organism>
<feature type="compositionally biased region" description="Polar residues" evidence="1">
    <location>
        <begin position="32"/>
        <end position="41"/>
    </location>
</feature>
<gene>
    <name evidence="2" type="ORF">AXG93_3890s1120</name>
</gene>
<dbReference type="Proteomes" id="UP000077202">
    <property type="component" value="Unassembled WGS sequence"/>
</dbReference>
<protein>
    <submittedName>
        <fullName evidence="2">Uncharacterized protein</fullName>
    </submittedName>
</protein>
<sequence>MVSPSYVDKKGKSSEGRKPSCSGSEAGIKACQLTSPHTRVASNRGVEKRQTVKRKKVGEIVELPLSLAMHARSAVEQYPVFSVPESDAHFSRGAYFGHEPLPSTTARNGARPPESEYCHPLLVYSSPTNMTLVFSHGRPRYEEPAGEAIKRIAQITDNIASSV</sequence>
<evidence type="ECO:0000313" key="2">
    <source>
        <dbReference type="EMBL" id="OAE31523.1"/>
    </source>
</evidence>
<accession>A0A176WFW6</accession>